<protein>
    <recommendedName>
        <fullName evidence="3 11">Poly-beta-1,6-N-acetyl-D-glucosamine synthase</fullName>
        <shortName evidence="12">Poly-beta-1,6-GlcNAc synthase</shortName>
        <ecNumber evidence="12">2.4.1.-</ecNumber>
    </recommendedName>
</protein>
<dbReference type="InterPro" id="IPR001173">
    <property type="entry name" value="Glyco_trans_2-like"/>
</dbReference>
<dbReference type="PANTHER" id="PTHR43630:SF1">
    <property type="entry name" value="POLY-BETA-1,6-N-ACETYL-D-GLUCOSAMINE SYNTHASE"/>
    <property type="match status" value="1"/>
</dbReference>
<evidence type="ECO:0000256" key="12">
    <source>
        <dbReference type="RuleBase" id="RU364028"/>
    </source>
</evidence>
<feature type="transmembrane region" description="Helical" evidence="12">
    <location>
        <begin position="365"/>
        <end position="390"/>
    </location>
</feature>
<evidence type="ECO:0000256" key="6">
    <source>
        <dbReference type="ARBA" id="ARBA00022679"/>
    </source>
</evidence>
<name>A0A328A4I7_9STAP</name>
<comment type="similarity">
    <text evidence="2 12">Belongs to the glycosyltransferase 2 family.</text>
</comment>
<evidence type="ECO:0000259" key="13">
    <source>
        <dbReference type="Pfam" id="PF00535"/>
    </source>
</evidence>
<keyword evidence="5 12" id="KW-0328">Glycosyltransferase</keyword>
<evidence type="ECO:0000313" key="14">
    <source>
        <dbReference type="EMBL" id="RAK49216.1"/>
    </source>
</evidence>
<dbReference type="GO" id="GO:0008375">
    <property type="term" value="F:acetylglucosaminyltransferase activity"/>
    <property type="evidence" value="ECO:0007669"/>
    <property type="project" value="UniProtKB-UniRule"/>
</dbReference>
<dbReference type="GO" id="GO:0043708">
    <property type="term" value="P:cell adhesion involved in biofilm formation"/>
    <property type="evidence" value="ECO:0007669"/>
    <property type="project" value="InterPro"/>
</dbReference>
<feature type="transmembrane region" description="Helical" evidence="12">
    <location>
        <begin position="292"/>
        <end position="320"/>
    </location>
</feature>
<dbReference type="GO" id="GO:0005886">
    <property type="term" value="C:plasma membrane"/>
    <property type="evidence" value="ECO:0007669"/>
    <property type="project" value="UniProtKB-SubCell"/>
</dbReference>
<dbReference type="Gene3D" id="3.90.550.10">
    <property type="entry name" value="Spore Coat Polysaccharide Biosynthesis Protein SpsA, Chain A"/>
    <property type="match status" value="1"/>
</dbReference>
<dbReference type="Pfam" id="PF00535">
    <property type="entry name" value="Glycos_transf_2"/>
    <property type="match status" value="1"/>
</dbReference>
<dbReference type="PANTHER" id="PTHR43630">
    <property type="entry name" value="POLY-BETA-1,6-N-ACETYL-D-GLUCOSAMINE SYNTHASE"/>
    <property type="match status" value="1"/>
</dbReference>
<dbReference type="EMBL" id="PZJG01000004">
    <property type="protein sequence ID" value="RAK49216.1"/>
    <property type="molecule type" value="Genomic_DNA"/>
</dbReference>
<organism evidence="14 15">
    <name type="scientific">Macrococcoides bohemicum</name>
    <dbReference type="NCBI Taxonomy" id="1903056"/>
    <lineage>
        <taxon>Bacteria</taxon>
        <taxon>Bacillati</taxon>
        <taxon>Bacillota</taxon>
        <taxon>Bacilli</taxon>
        <taxon>Bacillales</taxon>
        <taxon>Staphylococcaceae</taxon>
        <taxon>Macrococcoides</taxon>
    </lineage>
</organism>
<feature type="domain" description="Glycosyltransferase 2-like" evidence="13">
    <location>
        <begin position="52"/>
        <end position="218"/>
    </location>
</feature>
<evidence type="ECO:0000256" key="2">
    <source>
        <dbReference type="ARBA" id="ARBA00006739"/>
    </source>
</evidence>
<keyword evidence="4 12" id="KW-1003">Cell membrane</keyword>
<evidence type="ECO:0000256" key="9">
    <source>
        <dbReference type="ARBA" id="ARBA00023136"/>
    </source>
</evidence>
<dbReference type="InterPro" id="IPR023853">
    <property type="entry name" value="PGA_PgaC/IcaA"/>
</dbReference>
<feature type="transmembrane region" description="Helical" evidence="12">
    <location>
        <begin position="12"/>
        <end position="33"/>
    </location>
</feature>
<evidence type="ECO:0000256" key="1">
    <source>
        <dbReference type="ARBA" id="ARBA00004651"/>
    </source>
</evidence>
<dbReference type="SUPFAM" id="SSF53448">
    <property type="entry name" value="Nucleotide-diphospho-sugar transferases"/>
    <property type="match status" value="1"/>
</dbReference>
<evidence type="ECO:0000256" key="11">
    <source>
        <dbReference type="NCBIfam" id="TIGR03937"/>
    </source>
</evidence>
<keyword evidence="8 12" id="KW-1133">Transmembrane helix</keyword>
<evidence type="ECO:0000256" key="8">
    <source>
        <dbReference type="ARBA" id="ARBA00022989"/>
    </source>
</evidence>
<evidence type="ECO:0000256" key="5">
    <source>
        <dbReference type="ARBA" id="ARBA00022676"/>
    </source>
</evidence>
<keyword evidence="6 12" id="KW-0808">Transferase</keyword>
<keyword evidence="9 12" id="KW-0472">Membrane</keyword>
<proteinExistence type="inferred from homology"/>
<dbReference type="OrthoDB" id="9766299at2"/>
<sequence>MKGLANFFGGFLIVYPVLMSLVWIIGAVLYFLLIERRLKQTLPERDEYEGISFLIPCYNEADTLEETLVNVLKLSYPKKEIILINDGSSDNTAEKINALKDHYDFRFIDLQQNRGKANALNTAVKHAQYDFVMGIDADTIIDDAAPYFMIDNFRHAPNLGAVTGNPRIRNKSSILGKIQTVEYASIIGSIKRAQTLNGYVNTISGVFTLFRKSALEAVGYWDDDMITEDIAVSWKFHLNHFEIRYEPRALCWMLVPETFTGIWKQRLRWAQGGHEVVLREFKSMLKQPNLPLWLLYLEQLISIIWVYSVLFLLAFTIINIDVLDYYFYAYNVNLLIIGSIILTTVNIIQFTVSLVIDSRYERKNFFYLFFLCWYPTFYWLINACVAVFAFPKALRRKKGEFATWSSPDRGNIQQ</sequence>
<dbReference type="Proteomes" id="UP000249579">
    <property type="component" value="Unassembled WGS sequence"/>
</dbReference>
<dbReference type="CDD" id="cd06423">
    <property type="entry name" value="CESA_like"/>
    <property type="match status" value="1"/>
</dbReference>
<evidence type="ECO:0000313" key="15">
    <source>
        <dbReference type="Proteomes" id="UP000249579"/>
    </source>
</evidence>
<gene>
    <name evidence="14" type="primary">pgaC</name>
    <name evidence="14" type="ORF">BHX94_07645</name>
</gene>
<reference evidence="14 15" key="1">
    <citation type="journal article" date="2018" name="Front. Microbiol.">
        <title>Description and Comparative Genomics of Macrococcus caseolyticus subsp. hominis subsp. nov., Macrococcus goetzii sp. nov., Macrococcus epidermidis sp. nov., and Macrococcus bohemicus sp. nov., Novel Macrococci From Human Clinical Material With Virulence Potential and Suspected Uptake of Foreign DNA by Natural Transformation.</title>
        <authorList>
            <person name="Maslanova I."/>
            <person name="Wertheimer Z."/>
            <person name="Sedlacek I."/>
            <person name="Svec P."/>
            <person name="Indrakova A."/>
            <person name="Kovarovic V."/>
            <person name="Schumann P."/>
            <person name="Sproer C."/>
            <person name="Kralova S."/>
            <person name="Sedo O."/>
            <person name="Kristofova L."/>
            <person name="Vrbovska V."/>
            <person name="Fuzik T."/>
            <person name="Petras P."/>
            <person name="Zdrahal Z."/>
            <person name="Ruzickova V."/>
            <person name="Doskar J."/>
            <person name="Pantucek R."/>
        </authorList>
    </citation>
    <scope>NUCLEOTIDE SEQUENCE [LARGE SCALE GENOMIC DNA]</scope>
    <source>
        <strain evidence="14 15">03/115</strain>
    </source>
</reference>
<evidence type="ECO:0000256" key="10">
    <source>
        <dbReference type="ARBA" id="ARBA00024738"/>
    </source>
</evidence>
<dbReference type="NCBIfam" id="TIGR03937">
    <property type="entry name" value="PgaC_IcaA"/>
    <property type="match status" value="1"/>
</dbReference>
<comment type="function">
    <text evidence="10">N-acetylglucosaminyltransferase that catalyzes the polymerization of single monomer units of UDP-N-acetylglucosamine to produce the linear homomer poly-beta-1,6-N-acetyl-D-glucosamine (PNAG, also referred to as PIA), a biofilm adhesin polysaccharide. Requires IcaD for full activity.</text>
</comment>
<comment type="caution">
    <text evidence="14">The sequence shown here is derived from an EMBL/GenBank/DDBJ whole genome shotgun (WGS) entry which is preliminary data.</text>
</comment>
<evidence type="ECO:0000256" key="3">
    <source>
        <dbReference type="ARBA" id="ARBA00017381"/>
    </source>
</evidence>
<keyword evidence="7 12" id="KW-0812">Transmembrane</keyword>
<dbReference type="InterPro" id="IPR029044">
    <property type="entry name" value="Nucleotide-diphossugar_trans"/>
</dbReference>
<dbReference type="AlphaFoldDB" id="A0A328A4I7"/>
<evidence type="ECO:0000256" key="7">
    <source>
        <dbReference type="ARBA" id="ARBA00022692"/>
    </source>
</evidence>
<comment type="subcellular location">
    <subcellularLocation>
        <location evidence="1 12">Cell membrane</location>
        <topology evidence="1 12">Multi-pass membrane protein</topology>
    </subcellularLocation>
</comment>
<evidence type="ECO:0000256" key="4">
    <source>
        <dbReference type="ARBA" id="ARBA00022475"/>
    </source>
</evidence>
<feature type="transmembrane region" description="Helical" evidence="12">
    <location>
        <begin position="332"/>
        <end position="356"/>
    </location>
</feature>
<accession>A0A328A4I7</accession>
<dbReference type="RefSeq" id="WP_111745765.1">
    <property type="nucleotide sequence ID" value="NZ_JBHSQY010000012.1"/>
</dbReference>
<dbReference type="EC" id="2.4.1.-" evidence="12"/>